<accession>A0ABW2H8D4</accession>
<dbReference type="InterPro" id="IPR050499">
    <property type="entry name" value="PEP-utilizing_PTS_enzyme"/>
</dbReference>
<feature type="domain" description="PEP-utilising enzyme C-terminal" evidence="8">
    <location>
        <begin position="244"/>
        <end position="521"/>
    </location>
</feature>
<dbReference type="InterPro" id="IPR008731">
    <property type="entry name" value="PTS_EIN"/>
</dbReference>
<proteinExistence type="inferred from homology"/>
<evidence type="ECO:0000256" key="3">
    <source>
        <dbReference type="ARBA" id="ARBA00022679"/>
    </source>
</evidence>
<dbReference type="InterPro" id="IPR015813">
    <property type="entry name" value="Pyrv/PenolPyrv_kinase-like_dom"/>
</dbReference>
<evidence type="ECO:0000259" key="8">
    <source>
        <dbReference type="Pfam" id="PF02896"/>
    </source>
</evidence>
<evidence type="ECO:0000259" key="9">
    <source>
        <dbReference type="Pfam" id="PF05524"/>
    </source>
</evidence>
<dbReference type="Gene3D" id="3.20.20.60">
    <property type="entry name" value="Phosphoenolpyruvate-binding domains"/>
    <property type="match status" value="1"/>
</dbReference>
<evidence type="ECO:0000256" key="5">
    <source>
        <dbReference type="ARBA" id="ARBA00022777"/>
    </source>
</evidence>
<evidence type="ECO:0000313" key="11">
    <source>
        <dbReference type="Proteomes" id="UP001596392"/>
    </source>
</evidence>
<dbReference type="PANTHER" id="PTHR46244:SF6">
    <property type="entry name" value="PHOSPHOENOLPYRUVATE-PROTEIN PHOSPHOTRANSFERASE"/>
    <property type="match status" value="1"/>
</dbReference>
<dbReference type="InterPro" id="IPR036618">
    <property type="entry name" value="PtsI_HPr-bd_sf"/>
</dbReference>
<dbReference type="PANTHER" id="PTHR46244">
    <property type="entry name" value="PHOSPHOENOLPYRUVATE-PROTEIN PHOSPHOTRANSFERASE"/>
    <property type="match status" value="1"/>
</dbReference>
<dbReference type="InterPro" id="IPR008279">
    <property type="entry name" value="PEP-util_enz_mobile_dom"/>
</dbReference>
<dbReference type="SUPFAM" id="SSF52009">
    <property type="entry name" value="Phosphohistidine domain"/>
    <property type="match status" value="1"/>
</dbReference>
<dbReference type="RefSeq" id="WP_376810691.1">
    <property type="nucleotide sequence ID" value="NZ_JBHTAC010000072.1"/>
</dbReference>
<evidence type="ECO:0000259" key="7">
    <source>
        <dbReference type="Pfam" id="PF00391"/>
    </source>
</evidence>
<dbReference type="InterPro" id="IPR000121">
    <property type="entry name" value="PEP_util_C"/>
</dbReference>
<keyword evidence="3" id="KW-0808">Transferase</keyword>
<dbReference type="InterPro" id="IPR036637">
    <property type="entry name" value="Phosphohistidine_dom_sf"/>
</dbReference>
<dbReference type="SUPFAM" id="SSF51621">
    <property type="entry name" value="Phosphoenolpyruvate/pyruvate domain"/>
    <property type="match status" value="1"/>
</dbReference>
<comment type="caution">
    <text evidence="10">The sequence shown here is derived from an EMBL/GenBank/DDBJ whole genome shotgun (WGS) entry which is preliminary data.</text>
</comment>
<dbReference type="Gene3D" id="1.10.274.10">
    <property type="entry name" value="PtsI, HPr-binding domain"/>
    <property type="match status" value="1"/>
</dbReference>
<protein>
    <submittedName>
        <fullName evidence="10">PEP-binding protein</fullName>
    </submittedName>
</protein>
<dbReference type="Proteomes" id="UP001596392">
    <property type="component" value="Unassembled WGS sequence"/>
</dbReference>
<dbReference type="Pfam" id="PF05524">
    <property type="entry name" value="PEP-utilisers_N"/>
    <property type="match status" value="1"/>
</dbReference>
<keyword evidence="5" id="KW-0418">Kinase</keyword>
<keyword evidence="11" id="KW-1185">Reference proteome</keyword>
<evidence type="ECO:0000256" key="1">
    <source>
        <dbReference type="ARBA" id="ARBA00001946"/>
    </source>
</evidence>
<reference evidence="11" key="1">
    <citation type="journal article" date="2019" name="Int. J. Syst. Evol. Microbiol.">
        <title>The Global Catalogue of Microorganisms (GCM) 10K type strain sequencing project: providing services to taxonomists for standard genome sequencing and annotation.</title>
        <authorList>
            <consortium name="The Broad Institute Genomics Platform"/>
            <consortium name="The Broad Institute Genome Sequencing Center for Infectious Disease"/>
            <person name="Wu L."/>
            <person name="Ma J."/>
        </authorList>
    </citation>
    <scope>NUCLEOTIDE SEQUENCE [LARGE SCALE GENOMIC DNA]</scope>
    <source>
        <strain evidence="11">CGMCC 1.9106</strain>
    </source>
</reference>
<feature type="domain" description="PEP-utilising enzyme mobile" evidence="7">
    <location>
        <begin position="150"/>
        <end position="215"/>
    </location>
</feature>
<name>A0ABW2H8D4_9ACTN</name>
<dbReference type="InterPro" id="IPR040442">
    <property type="entry name" value="Pyrv_kinase-like_dom_sf"/>
</dbReference>
<comment type="cofactor">
    <cofactor evidence="1">
        <name>Mg(2+)</name>
        <dbReference type="ChEBI" id="CHEBI:18420"/>
    </cofactor>
</comment>
<dbReference type="EMBL" id="JBHTAC010000072">
    <property type="protein sequence ID" value="MFC7248007.1"/>
    <property type="molecule type" value="Genomic_DNA"/>
</dbReference>
<keyword evidence="4" id="KW-0479">Metal-binding</keyword>
<dbReference type="PRINTS" id="PR01736">
    <property type="entry name" value="PHPHTRNFRASE"/>
</dbReference>
<feature type="domain" description="Phosphotransferase system enzyme I N-terminal" evidence="9">
    <location>
        <begin position="8"/>
        <end position="122"/>
    </location>
</feature>
<keyword evidence="6" id="KW-0460">Magnesium</keyword>
<evidence type="ECO:0000256" key="6">
    <source>
        <dbReference type="ARBA" id="ARBA00022842"/>
    </source>
</evidence>
<evidence type="ECO:0000256" key="2">
    <source>
        <dbReference type="ARBA" id="ARBA00007837"/>
    </source>
</evidence>
<evidence type="ECO:0000313" key="10">
    <source>
        <dbReference type="EMBL" id="MFC7248007.1"/>
    </source>
</evidence>
<dbReference type="Gene3D" id="3.50.30.10">
    <property type="entry name" value="Phosphohistidine domain"/>
    <property type="match status" value="1"/>
</dbReference>
<organism evidence="10 11">
    <name type="scientific">Catellatospora aurea</name>
    <dbReference type="NCBI Taxonomy" id="1337874"/>
    <lineage>
        <taxon>Bacteria</taxon>
        <taxon>Bacillati</taxon>
        <taxon>Actinomycetota</taxon>
        <taxon>Actinomycetes</taxon>
        <taxon>Micromonosporales</taxon>
        <taxon>Micromonosporaceae</taxon>
        <taxon>Catellatospora</taxon>
    </lineage>
</organism>
<gene>
    <name evidence="10" type="ORF">ACFQO7_36550</name>
</gene>
<dbReference type="SUPFAM" id="SSF47831">
    <property type="entry name" value="Enzyme I of the PEP:sugar phosphotransferase system HPr-binding (sub)domain"/>
    <property type="match status" value="1"/>
</dbReference>
<dbReference type="Pfam" id="PF02896">
    <property type="entry name" value="PEP-utilizers_C"/>
    <property type="match status" value="1"/>
</dbReference>
<comment type="similarity">
    <text evidence="2">Belongs to the PEP-utilizing enzyme family.</text>
</comment>
<dbReference type="Pfam" id="PF00391">
    <property type="entry name" value="PEP-utilizers"/>
    <property type="match status" value="1"/>
</dbReference>
<evidence type="ECO:0000256" key="4">
    <source>
        <dbReference type="ARBA" id="ARBA00022723"/>
    </source>
</evidence>
<sequence>MRPEVYCGTAGAPGIAVGKLRHLAYGTNGESATATPDQVGAAFGAIAARLRRDVQSMRARGENGTPADILEATALIADDPDLRSAAIGEVENGTPADRAVLDAAERYANVLAALSDPTLAARSADVRQIGRRVVDQLRMGGGPAPVPDDEPVILVAEELGADDLLDPSATVVGGVSRLGGPNAHVAIVARALGVPLLFGVNVPTSSAGREAVLDAVVATLTVSPTAQRLEAARRSAMVARRRREELAALRGQPAVTLDGTPVTLLVNVSTAADAVAGLAAGAQGSGLIRTEVAFLNTRHWPTRAEHAAALRPVLAALAGHRATVRTLDFAPDKLPPFLWGTSSRHRGLELMLDNPHALADQFAAILDEADGAQLRVMIPMVVSVAQLARCRELLGAAAAERGVPAPPLGAMIELPEAVESVDELAAAADFLSIGSNDLTAALLGLDRRDPALTPGRIAEPVVLAAVTAVVRAGRRHDRDVSVCGDAAGDPALVPLLLSTGCRTLSAAPTALDEVRAAVRDTTLEPGE</sequence>